<evidence type="ECO:0000313" key="2">
    <source>
        <dbReference type="Proteomes" id="UP001497516"/>
    </source>
</evidence>
<organism evidence="1 2">
    <name type="scientific">Linum trigynum</name>
    <dbReference type="NCBI Taxonomy" id="586398"/>
    <lineage>
        <taxon>Eukaryota</taxon>
        <taxon>Viridiplantae</taxon>
        <taxon>Streptophyta</taxon>
        <taxon>Embryophyta</taxon>
        <taxon>Tracheophyta</taxon>
        <taxon>Spermatophyta</taxon>
        <taxon>Magnoliopsida</taxon>
        <taxon>eudicotyledons</taxon>
        <taxon>Gunneridae</taxon>
        <taxon>Pentapetalae</taxon>
        <taxon>rosids</taxon>
        <taxon>fabids</taxon>
        <taxon>Malpighiales</taxon>
        <taxon>Linaceae</taxon>
        <taxon>Linum</taxon>
    </lineage>
</organism>
<dbReference type="Proteomes" id="UP001497516">
    <property type="component" value="Chromosome 10"/>
</dbReference>
<dbReference type="AlphaFoldDB" id="A0AAV2CUS6"/>
<proteinExistence type="predicted"/>
<protein>
    <submittedName>
        <fullName evidence="1">Uncharacterized protein</fullName>
    </submittedName>
</protein>
<keyword evidence="2" id="KW-1185">Reference proteome</keyword>
<gene>
    <name evidence="1" type="ORF">LTRI10_LOCUS7592</name>
</gene>
<dbReference type="EMBL" id="OZ034814">
    <property type="protein sequence ID" value="CAL1360138.1"/>
    <property type="molecule type" value="Genomic_DNA"/>
</dbReference>
<evidence type="ECO:0000313" key="1">
    <source>
        <dbReference type="EMBL" id="CAL1360138.1"/>
    </source>
</evidence>
<accession>A0AAV2CUS6</accession>
<sequence>MTTKITLANIKPTDSLKDLGSATSITAASPHPLPLLPSPVAALLMVDSPIVFAGLVSIFSKLSNANSEDDTHIPPDNKL</sequence>
<reference evidence="1 2" key="1">
    <citation type="submission" date="2024-04" db="EMBL/GenBank/DDBJ databases">
        <authorList>
            <person name="Fracassetti M."/>
        </authorList>
    </citation>
    <scope>NUCLEOTIDE SEQUENCE [LARGE SCALE GENOMIC DNA]</scope>
</reference>
<name>A0AAV2CUS6_9ROSI</name>